<dbReference type="InterPro" id="IPR014986">
    <property type="entry name" value="XkdN-like"/>
</dbReference>
<dbReference type="STRING" id="48256.CLHUN_23100"/>
<organism evidence="1 2">
    <name type="scientific">Ruminiclostridium hungatei</name>
    <name type="common">Clostridium hungatei</name>
    <dbReference type="NCBI Taxonomy" id="48256"/>
    <lineage>
        <taxon>Bacteria</taxon>
        <taxon>Bacillati</taxon>
        <taxon>Bacillota</taxon>
        <taxon>Clostridia</taxon>
        <taxon>Eubacteriales</taxon>
        <taxon>Oscillospiraceae</taxon>
        <taxon>Ruminiclostridium</taxon>
    </lineage>
</organism>
<protein>
    <submittedName>
        <fullName evidence="1">Phage XkdN-like protein</fullName>
    </submittedName>
</protein>
<sequence length="143" mass="16101">MNNLSAFLKQNAFQNETIRFVASKRFCNEEGIPVEWEISSITSEEDEAIRKACTRKVQVPGKKNQFTPETDYNLYLGRLAAKCTVYPNLNNAELQNSYGCMGADSLLKAMLKPGEYADFIAKIQEINGFDVSMEELVDEAKNS</sequence>
<dbReference type="EMBL" id="MZGX01000014">
    <property type="protein sequence ID" value="OPX43829.1"/>
    <property type="molecule type" value="Genomic_DNA"/>
</dbReference>
<keyword evidence="2" id="KW-1185">Reference proteome</keyword>
<dbReference type="Pfam" id="PF08890">
    <property type="entry name" value="Phage_TAC_5"/>
    <property type="match status" value="1"/>
</dbReference>
<comment type="caution">
    <text evidence="1">The sequence shown here is derived from an EMBL/GenBank/DDBJ whole genome shotgun (WGS) entry which is preliminary data.</text>
</comment>
<evidence type="ECO:0000313" key="2">
    <source>
        <dbReference type="Proteomes" id="UP000191554"/>
    </source>
</evidence>
<proteinExistence type="predicted"/>
<accession>A0A1V4SIX0</accession>
<name>A0A1V4SIX0_RUMHU</name>
<reference evidence="1 2" key="1">
    <citation type="submission" date="2017-03" db="EMBL/GenBank/DDBJ databases">
        <title>Genome sequence of Clostridium hungatei DSM 14427.</title>
        <authorList>
            <person name="Poehlein A."/>
            <person name="Daniel R."/>
        </authorList>
    </citation>
    <scope>NUCLEOTIDE SEQUENCE [LARGE SCALE GENOMIC DNA]</scope>
    <source>
        <strain evidence="1 2">DSM 14427</strain>
    </source>
</reference>
<dbReference type="Proteomes" id="UP000191554">
    <property type="component" value="Unassembled WGS sequence"/>
</dbReference>
<dbReference type="InterPro" id="IPR038559">
    <property type="entry name" value="XkdN-like_sf"/>
</dbReference>
<evidence type="ECO:0000313" key="1">
    <source>
        <dbReference type="EMBL" id="OPX43829.1"/>
    </source>
</evidence>
<dbReference type="Gene3D" id="3.30.2220.30">
    <property type="match status" value="1"/>
</dbReference>
<dbReference type="OrthoDB" id="1807498at2"/>
<gene>
    <name evidence="1" type="ORF">CLHUN_23100</name>
</gene>
<dbReference type="AlphaFoldDB" id="A0A1V4SIX0"/>
<dbReference type="RefSeq" id="WP_080064743.1">
    <property type="nucleotide sequence ID" value="NZ_MZGX01000014.1"/>
</dbReference>